<proteinExistence type="predicted"/>
<dbReference type="AlphaFoldDB" id="A0AAU8MQR6"/>
<accession>A0AAU8MQR6</accession>
<dbReference type="RefSeq" id="WP_363797728.1">
    <property type="nucleotide sequence ID" value="NZ_CP159925.1"/>
</dbReference>
<sequence>MIVAGADKQAPRGPDGKPARAPGYPEPQPRDRDDAQRPGRKPPSPDEGGLERKPAPGADPAQD</sequence>
<dbReference type="EMBL" id="CP159925">
    <property type="protein sequence ID" value="XCO74871.1"/>
    <property type="molecule type" value="Genomic_DNA"/>
</dbReference>
<name>A0AAU8MQR6_9GAMM</name>
<gene>
    <name evidence="2" type="ORF">ABU614_21320</name>
</gene>
<feature type="compositionally biased region" description="Basic and acidic residues" evidence="1">
    <location>
        <begin position="28"/>
        <end position="37"/>
    </location>
</feature>
<evidence type="ECO:0000313" key="2">
    <source>
        <dbReference type="EMBL" id="XCO74871.1"/>
    </source>
</evidence>
<feature type="region of interest" description="Disordered" evidence="1">
    <location>
        <begin position="1"/>
        <end position="63"/>
    </location>
</feature>
<reference evidence="2" key="1">
    <citation type="submission" date="2024-06" db="EMBL/GenBank/DDBJ databases">
        <authorList>
            <person name="Li S."/>
        </authorList>
    </citation>
    <scope>NUCLEOTIDE SEQUENCE</scope>
    <source>
        <strain evidence="2">SR10</strain>
    </source>
</reference>
<evidence type="ECO:0000256" key="1">
    <source>
        <dbReference type="SAM" id="MobiDB-lite"/>
    </source>
</evidence>
<protein>
    <submittedName>
        <fullName evidence="2">Uncharacterized protein</fullName>
    </submittedName>
</protein>
<organism evidence="2">
    <name type="scientific">Lysobacter firmicutimachus</name>
    <dbReference type="NCBI Taxonomy" id="1792846"/>
    <lineage>
        <taxon>Bacteria</taxon>
        <taxon>Pseudomonadati</taxon>
        <taxon>Pseudomonadota</taxon>
        <taxon>Gammaproteobacteria</taxon>
        <taxon>Lysobacterales</taxon>
        <taxon>Lysobacteraceae</taxon>
        <taxon>Lysobacter</taxon>
    </lineage>
</organism>